<dbReference type="InterPro" id="IPR011701">
    <property type="entry name" value="MFS"/>
</dbReference>
<feature type="transmembrane region" description="Helical" evidence="6">
    <location>
        <begin position="354"/>
        <end position="378"/>
    </location>
</feature>
<feature type="domain" description="Major facilitator superfamily (MFS) profile" evidence="7">
    <location>
        <begin position="4"/>
        <end position="408"/>
    </location>
</feature>
<evidence type="ECO:0000256" key="6">
    <source>
        <dbReference type="SAM" id="Phobius"/>
    </source>
</evidence>
<protein>
    <recommendedName>
        <fullName evidence="7">Major facilitator superfamily (MFS) profile domain-containing protein</fullName>
    </recommendedName>
</protein>
<proteinExistence type="predicted"/>
<evidence type="ECO:0000256" key="2">
    <source>
        <dbReference type="ARBA" id="ARBA00022475"/>
    </source>
</evidence>
<comment type="caution">
    <text evidence="8">The sequence shown here is derived from an EMBL/GenBank/DDBJ whole genome shotgun (WGS) entry which is preliminary data.</text>
</comment>
<reference evidence="8 9" key="1">
    <citation type="journal article" date="2020" name="Microorganisms">
        <title>Osmotic Adaptation and Compatible Solute Biosynthesis of Phototrophic Bacteria as Revealed from Genome Analyses.</title>
        <authorList>
            <person name="Imhoff J.F."/>
            <person name="Rahn T."/>
            <person name="Kunzel S."/>
            <person name="Keller A."/>
            <person name="Neulinger S.C."/>
        </authorList>
    </citation>
    <scope>NUCLEOTIDE SEQUENCE [LARGE SCALE GENOMIC DNA]</scope>
    <source>
        <strain evidence="8 9">DSM 9895</strain>
    </source>
</reference>
<keyword evidence="2" id="KW-1003">Cell membrane</keyword>
<evidence type="ECO:0000313" key="9">
    <source>
        <dbReference type="Proteomes" id="UP001296873"/>
    </source>
</evidence>
<feature type="transmembrane region" description="Helical" evidence="6">
    <location>
        <begin position="384"/>
        <end position="403"/>
    </location>
</feature>
<keyword evidence="5 6" id="KW-0472">Membrane</keyword>
<dbReference type="PANTHER" id="PTHR43124">
    <property type="entry name" value="PURINE EFFLUX PUMP PBUE"/>
    <property type="match status" value="1"/>
</dbReference>
<dbReference type="PANTHER" id="PTHR43124:SF3">
    <property type="entry name" value="CHLORAMPHENICOL EFFLUX PUMP RV0191"/>
    <property type="match status" value="1"/>
</dbReference>
<feature type="transmembrane region" description="Helical" evidence="6">
    <location>
        <begin position="164"/>
        <end position="183"/>
    </location>
</feature>
<feature type="transmembrane region" description="Helical" evidence="6">
    <location>
        <begin position="292"/>
        <end position="313"/>
    </location>
</feature>
<evidence type="ECO:0000256" key="4">
    <source>
        <dbReference type="ARBA" id="ARBA00022989"/>
    </source>
</evidence>
<feature type="transmembrane region" description="Helical" evidence="6">
    <location>
        <begin position="73"/>
        <end position="91"/>
    </location>
</feature>
<dbReference type="Gene3D" id="1.20.1250.20">
    <property type="entry name" value="MFS general substrate transporter like domains"/>
    <property type="match status" value="2"/>
</dbReference>
<evidence type="ECO:0000256" key="3">
    <source>
        <dbReference type="ARBA" id="ARBA00022692"/>
    </source>
</evidence>
<keyword evidence="4 6" id="KW-1133">Transmembrane helix</keyword>
<dbReference type="PROSITE" id="PS50850">
    <property type="entry name" value="MFS"/>
    <property type="match status" value="1"/>
</dbReference>
<gene>
    <name evidence="8" type="ORF">CKO28_20785</name>
</gene>
<accession>A0ABS1DIY3</accession>
<feature type="transmembrane region" description="Helical" evidence="6">
    <location>
        <begin position="262"/>
        <end position="285"/>
    </location>
</feature>
<name>A0ABS1DIY3_9PROT</name>
<feature type="transmembrane region" description="Helical" evidence="6">
    <location>
        <begin position="229"/>
        <end position="250"/>
    </location>
</feature>
<evidence type="ECO:0000256" key="1">
    <source>
        <dbReference type="ARBA" id="ARBA00004651"/>
    </source>
</evidence>
<organism evidence="8 9">
    <name type="scientific">Rhodovibrio sodomensis</name>
    <dbReference type="NCBI Taxonomy" id="1088"/>
    <lineage>
        <taxon>Bacteria</taxon>
        <taxon>Pseudomonadati</taxon>
        <taxon>Pseudomonadota</taxon>
        <taxon>Alphaproteobacteria</taxon>
        <taxon>Rhodospirillales</taxon>
        <taxon>Rhodovibrionaceae</taxon>
        <taxon>Rhodovibrio</taxon>
    </lineage>
</organism>
<dbReference type="EMBL" id="NRRL01000096">
    <property type="protein sequence ID" value="MBK1670465.1"/>
    <property type="molecule type" value="Genomic_DNA"/>
</dbReference>
<evidence type="ECO:0000256" key="5">
    <source>
        <dbReference type="ARBA" id="ARBA00023136"/>
    </source>
</evidence>
<dbReference type="SUPFAM" id="SSF103473">
    <property type="entry name" value="MFS general substrate transporter"/>
    <property type="match status" value="1"/>
</dbReference>
<dbReference type="InterPro" id="IPR050189">
    <property type="entry name" value="MFS_Efflux_Transporters"/>
</dbReference>
<keyword evidence="9" id="KW-1185">Reference proteome</keyword>
<dbReference type="Proteomes" id="UP001296873">
    <property type="component" value="Unassembled WGS sequence"/>
</dbReference>
<evidence type="ECO:0000313" key="8">
    <source>
        <dbReference type="EMBL" id="MBK1670465.1"/>
    </source>
</evidence>
<feature type="transmembrane region" description="Helical" evidence="6">
    <location>
        <begin position="97"/>
        <end position="116"/>
    </location>
</feature>
<feature type="transmembrane region" description="Helical" evidence="6">
    <location>
        <begin position="128"/>
        <end position="152"/>
    </location>
</feature>
<comment type="subcellular location">
    <subcellularLocation>
        <location evidence="1">Cell membrane</location>
        <topology evidence="1">Multi-pass membrane protein</topology>
    </subcellularLocation>
</comment>
<keyword evidence="3 6" id="KW-0812">Transmembrane</keyword>
<dbReference type="RefSeq" id="WP_200342827.1">
    <property type="nucleotide sequence ID" value="NZ_NRRL01000096.1"/>
</dbReference>
<feature type="transmembrane region" description="Helical" evidence="6">
    <location>
        <begin position="319"/>
        <end position="342"/>
    </location>
</feature>
<feature type="transmembrane region" description="Helical" evidence="6">
    <location>
        <begin position="37"/>
        <end position="61"/>
    </location>
</feature>
<evidence type="ECO:0000259" key="7">
    <source>
        <dbReference type="PROSITE" id="PS50850"/>
    </source>
</evidence>
<dbReference type="Pfam" id="PF07690">
    <property type="entry name" value="MFS_1"/>
    <property type="match status" value="1"/>
</dbReference>
<sequence length="419" mass="42178">MTPATRLTAAGFVATAVAFGPARMGFGLFLPAFRAEFQLTTATAGMIASGGFLAFLVALLVSAWVGRRFGERVSVISGALAAAVGFAAVALAGDGFLLALGIALAGTSAGLCWAPFNDAAERVVAEEARATALSVVSTGTTFGVAAAALLALGVTQGVLGWRGAFVGFALSALVLAAIAWCGLPSSRGKKPTRKAVDQIVQAGLPAKLTHDASQASAAAKARLTQRAAIPLYVSALVFGMTNAIFLSFAADRVVGAGGLPGLANDVASVVIFLGYAVFGALGLATGRIEARVGLAPLFCVIFTAATASLLLIALAPTSWALVIAASGLHGAAIMMVSAVFSFWSVRLFPGRSTLGFTATLLAMAAGSVLGPTLAGLLAAAQGPVAMFLAAALPPLGVAVWFGAKLRQPRPRLPPTRRPT</sequence>
<dbReference type="InterPro" id="IPR036259">
    <property type="entry name" value="MFS_trans_sf"/>
</dbReference>
<dbReference type="InterPro" id="IPR020846">
    <property type="entry name" value="MFS_dom"/>
</dbReference>